<protein>
    <recommendedName>
        <fullName evidence="4">Endonuclease/exonuclease/phosphatase domain-containing protein</fullName>
    </recommendedName>
</protein>
<evidence type="ECO:0000313" key="3">
    <source>
        <dbReference type="Proteomes" id="UP001190700"/>
    </source>
</evidence>
<evidence type="ECO:0000313" key="2">
    <source>
        <dbReference type="EMBL" id="KAK3242375.1"/>
    </source>
</evidence>
<dbReference type="Proteomes" id="UP001190700">
    <property type="component" value="Unassembled WGS sequence"/>
</dbReference>
<comment type="caution">
    <text evidence="2">The sequence shown here is derived from an EMBL/GenBank/DDBJ whole genome shotgun (WGS) entry which is preliminary data.</text>
</comment>
<feature type="region of interest" description="Disordered" evidence="1">
    <location>
        <begin position="274"/>
        <end position="340"/>
    </location>
</feature>
<accession>A0AAE0BV40</accession>
<evidence type="ECO:0008006" key="4">
    <source>
        <dbReference type="Google" id="ProtNLM"/>
    </source>
</evidence>
<dbReference type="AlphaFoldDB" id="A0AAE0BV40"/>
<sequence length="402" mass="45480">MREKVQPTEERMGQVDIINETEAGKPREARNQGLAAAFMRGMAQDYTKERVEEIMRGQDTGVQAPMEAEEMLQAMEKEESNLIKRTLEMLKGDGHTQKAVREGEKWGMVMLTAEGQDIQAHVWAPARGMSEQSKLLEVVDAWVDMRTICDLHKGTYTGMTVHRTPPEWETYSPGEQAVRVAGNWKYWHVGGKPGLFRLGARGTVEATDEAQMTTRKTRNTEVNPINNGEELGRRTDDRAAFAVAREATGEVEGETGVRCTEKLVQTTLQFRAESAEQASSRLEGERAVAERRRLRPPPNKKADWDTTRVPVQPNKGNDEEVKGSPEARKYITGGSMPKTENLDLEKMRDGQHHTMTFLTWNIQGSRHSLYELEEQMERWDIDVAVISGDKHCERGDKEALQE</sequence>
<keyword evidence="3" id="KW-1185">Reference proteome</keyword>
<name>A0AAE0BV40_9CHLO</name>
<dbReference type="EMBL" id="LGRX02033185">
    <property type="protein sequence ID" value="KAK3242375.1"/>
    <property type="molecule type" value="Genomic_DNA"/>
</dbReference>
<gene>
    <name evidence="2" type="ORF">CYMTET_47927</name>
</gene>
<organism evidence="2 3">
    <name type="scientific">Cymbomonas tetramitiformis</name>
    <dbReference type="NCBI Taxonomy" id="36881"/>
    <lineage>
        <taxon>Eukaryota</taxon>
        <taxon>Viridiplantae</taxon>
        <taxon>Chlorophyta</taxon>
        <taxon>Pyramimonadophyceae</taxon>
        <taxon>Pyramimonadales</taxon>
        <taxon>Pyramimonadaceae</taxon>
        <taxon>Cymbomonas</taxon>
    </lineage>
</organism>
<proteinExistence type="predicted"/>
<evidence type="ECO:0000256" key="1">
    <source>
        <dbReference type="SAM" id="MobiDB-lite"/>
    </source>
</evidence>
<reference evidence="2 3" key="1">
    <citation type="journal article" date="2015" name="Genome Biol. Evol.">
        <title>Comparative Genomics of a Bacterivorous Green Alga Reveals Evolutionary Causalities and Consequences of Phago-Mixotrophic Mode of Nutrition.</title>
        <authorList>
            <person name="Burns J.A."/>
            <person name="Paasch A."/>
            <person name="Narechania A."/>
            <person name="Kim E."/>
        </authorList>
    </citation>
    <scope>NUCLEOTIDE SEQUENCE [LARGE SCALE GENOMIC DNA]</scope>
    <source>
        <strain evidence="2 3">PLY_AMNH</strain>
    </source>
</reference>
<feature type="compositionally biased region" description="Basic and acidic residues" evidence="1">
    <location>
        <begin position="316"/>
        <end position="329"/>
    </location>
</feature>
<feature type="compositionally biased region" description="Basic and acidic residues" evidence="1">
    <location>
        <begin position="282"/>
        <end position="291"/>
    </location>
</feature>